<dbReference type="KEGG" id="coh:EAV92_18305"/>
<gene>
    <name evidence="3" type="ORF">EAV92_18305</name>
</gene>
<dbReference type="EMBL" id="CP033433">
    <property type="protein sequence ID" value="AYQ74348.1"/>
    <property type="molecule type" value="Genomic_DNA"/>
</dbReference>
<evidence type="ECO:0000256" key="2">
    <source>
        <dbReference type="SAM" id="Phobius"/>
    </source>
</evidence>
<evidence type="ECO:0000313" key="4">
    <source>
        <dbReference type="Proteomes" id="UP000269097"/>
    </source>
</evidence>
<feature type="region of interest" description="Disordered" evidence="1">
    <location>
        <begin position="44"/>
        <end position="66"/>
    </location>
</feature>
<accession>A0A3G3K1K8</accession>
<dbReference type="AlphaFoldDB" id="A0A3G3K1K8"/>
<feature type="transmembrane region" description="Helical" evidence="2">
    <location>
        <begin position="20"/>
        <end position="37"/>
    </location>
</feature>
<protein>
    <submittedName>
        <fullName evidence="3">Uncharacterized protein</fullName>
    </submittedName>
</protein>
<organism evidence="3 4">
    <name type="scientific">Cohnella candidum</name>
    <dbReference type="NCBI Taxonomy" id="2674991"/>
    <lineage>
        <taxon>Bacteria</taxon>
        <taxon>Bacillati</taxon>
        <taxon>Bacillota</taxon>
        <taxon>Bacilli</taxon>
        <taxon>Bacillales</taxon>
        <taxon>Paenibacillaceae</taxon>
        <taxon>Cohnella</taxon>
    </lineage>
</organism>
<dbReference type="Proteomes" id="UP000269097">
    <property type="component" value="Chromosome"/>
</dbReference>
<keyword evidence="4" id="KW-1185">Reference proteome</keyword>
<keyword evidence="2" id="KW-0812">Transmembrane</keyword>
<evidence type="ECO:0000256" key="1">
    <source>
        <dbReference type="SAM" id="MobiDB-lite"/>
    </source>
</evidence>
<sequence>MIRYWFPWESRNMLSAPWKMQLTMAGLALALSVYTWIRGARKKGNQNQQADAQSGNEAGQGGQGQS</sequence>
<name>A0A3G3K1K8_9BACL</name>
<evidence type="ECO:0000313" key="3">
    <source>
        <dbReference type="EMBL" id="AYQ74348.1"/>
    </source>
</evidence>
<keyword evidence="2" id="KW-1133">Transmembrane helix</keyword>
<keyword evidence="2" id="KW-0472">Membrane</keyword>
<reference evidence="3 4" key="1">
    <citation type="submission" date="2018-10" db="EMBL/GenBank/DDBJ databases">
        <title>Genome Sequence of Cohnella sp.</title>
        <authorList>
            <person name="Srinivasan S."/>
            <person name="Kim M.K."/>
        </authorList>
    </citation>
    <scope>NUCLEOTIDE SEQUENCE [LARGE SCALE GENOMIC DNA]</scope>
    <source>
        <strain evidence="3 4">18JY8-7</strain>
    </source>
</reference>
<proteinExistence type="predicted"/>
<feature type="compositionally biased region" description="Polar residues" evidence="1">
    <location>
        <begin position="45"/>
        <end position="57"/>
    </location>
</feature>
<dbReference type="RefSeq" id="WP_123042429.1">
    <property type="nucleotide sequence ID" value="NZ_CP033433.1"/>
</dbReference>